<evidence type="ECO:0000256" key="10">
    <source>
        <dbReference type="SAM" id="MobiDB-lite"/>
    </source>
</evidence>
<dbReference type="InterPro" id="IPR012338">
    <property type="entry name" value="Beta-lactam/transpept-like"/>
</dbReference>
<feature type="region of interest" description="Disordered" evidence="10">
    <location>
        <begin position="305"/>
        <end position="339"/>
    </location>
</feature>
<dbReference type="GO" id="GO:0006508">
    <property type="term" value="P:proteolysis"/>
    <property type="evidence" value="ECO:0007669"/>
    <property type="project" value="InterPro"/>
</dbReference>
<evidence type="ECO:0000256" key="1">
    <source>
        <dbReference type="ARBA" id="ARBA00007164"/>
    </source>
</evidence>
<evidence type="ECO:0000256" key="5">
    <source>
        <dbReference type="ARBA" id="ARBA00022984"/>
    </source>
</evidence>
<gene>
    <name evidence="13" type="ORF">C7441_11671</name>
</gene>
<dbReference type="AlphaFoldDB" id="A0A316BVX9"/>
<dbReference type="PANTHER" id="PTHR21581">
    <property type="entry name" value="D-ALANYL-D-ALANINE CARBOXYPEPTIDASE"/>
    <property type="match status" value="1"/>
</dbReference>
<keyword evidence="4" id="KW-0133">Cell shape</keyword>
<evidence type="ECO:0000256" key="8">
    <source>
        <dbReference type="PIRSR" id="PIRSR618044-2"/>
    </source>
</evidence>
<feature type="domain" description="Peptidase S11 D-alanyl-D-alanine carboxypeptidase A N-terminal" evidence="12">
    <location>
        <begin position="43"/>
        <end position="267"/>
    </location>
</feature>
<keyword evidence="6" id="KW-0961">Cell wall biogenesis/degradation</keyword>
<keyword evidence="2 11" id="KW-0732">Signal</keyword>
<dbReference type="GO" id="GO:0009002">
    <property type="term" value="F:serine-type D-Ala-D-Ala carboxypeptidase activity"/>
    <property type="evidence" value="ECO:0007669"/>
    <property type="project" value="InterPro"/>
</dbReference>
<feature type="active site" description="Acyl-ester intermediate" evidence="7">
    <location>
        <position position="75"/>
    </location>
</feature>
<evidence type="ECO:0000313" key="14">
    <source>
        <dbReference type="Proteomes" id="UP000245396"/>
    </source>
</evidence>
<evidence type="ECO:0000256" key="2">
    <source>
        <dbReference type="ARBA" id="ARBA00022729"/>
    </source>
</evidence>
<comment type="caution">
    <text evidence="13">The sequence shown here is derived from an EMBL/GenBank/DDBJ whole genome shotgun (WGS) entry which is preliminary data.</text>
</comment>
<dbReference type="Pfam" id="PF00768">
    <property type="entry name" value="Peptidase_S11"/>
    <property type="match status" value="1"/>
</dbReference>
<sequence>MSLRIVFFSRLSFVAKLAWVVLLAGLAAACSTTTTLNSVKVPQSDSTKHAAIVVDGSNGRVLYQSNAEARRYPASLTKMMTLYMTFEAMESGRLSKATQIPVSAYAAARPPTKIGFRPGQSIDVDSAVYALCTKSANDVAVALGEALGGTEERFAQMMTVKARQLGMRSTVFRNASGLPDDQQVTTARDMALLGMALRKRFPQHFSYFSSRSFSYRGKTIRGHNDLLGRVQGVDGIKTGYIRASGFNIVTSVSTDGRKLVVVVMGGDTARSRNAEVEQLIERYLPQASRSARPVDEAPASIPVAASASTTPSETLGMPAAPLPGTALVGVPARPEMPVE</sequence>
<proteinExistence type="inferred from homology"/>
<dbReference type="PROSITE" id="PS51257">
    <property type="entry name" value="PROKAR_LIPOPROTEIN"/>
    <property type="match status" value="1"/>
</dbReference>
<dbReference type="PANTHER" id="PTHR21581:SF6">
    <property type="entry name" value="TRAFFICKING PROTEIN PARTICLE COMPLEX SUBUNIT 12"/>
    <property type="match status" value="1"/>
</dbReference>
<organism evidence="13 14">
    <name type="scientific">Pseudaminobacter salicylatoxidans</name>
    <dbReference type="NCBI Taxonomy" id="93369"/>
    <lineage>
        <taxon>Bacteria</taxon>
        <taxon>Pseudomonadati</taxon>
        <taxon>Pseudomonadota</taxon>
        <taxon>Alphaproteobacteria</taxon>
        <taxon>Hyphomicrobiales</taxon>
        <taxon>Phyllobacteriaceae</taxon>
        <taxon>Pseudaminobacter</taxon>
    </lineage>
</organism>
<dbReference type="SUPFAM" id="SSF56601">
    <property type="entry name" value="beta-lactamase/transpeptidase-like"/>
    <property type="match status" value="1"/>
</dbReference>
<feature type="active site" description="Proton acceptor" evidence="7">
    <location>
        <position position="78"/>
    </location>
</feature>
<keyword evidence="13" id="KW-0645">Protease</keyword>
<evidence type="ECO:0000256" key="4">
    <source>
        <dbReference type="ARBA" id="ARBA00022960"/>
    </source>
</evidence>
<feature type="binding site" evidence="8">
    <location>
        <position position="237"/>
    </location>
    <ligand>
        <name>substrate</name>
    </ligand>
</feature>
<dbReference type="GO" id="GO:0009252">
    <property type="term" value="P:peptidoglycan biosynthetic process"/>
    <property type="evidence" value="ECO:0007669"/>
    <property type="project" value="UniProtKB-KW"/>
</dbReference>
<dbReference type="GO" id="GO:0008360">
    <property type="term" value="P:regulation of cell shape"/>
    <property type="evidence" value="ECO:0007669"/>
    <property type="project" value="UniProtKB-KW"/>
</dbReference>
<name>A0A316BVX9_PSESE</name>
<evidence type="ECO:0000259" key="12">
    <source>
        <dbReference type="Pfam" id="PF00768"/>
    </source>
</evidence>
<accession>A0A316BVX9</accession>
<dbReference type="EMBL" id="QGGG01000016">
    <property type="protein sequence ID" value="PWJ78404.1"/>
    <property type="molecule type" value="Genomic_DNA"/>
</dbReference>
<evidence type="ECO:0000256" key="9">
    <source>
        <dbReference type="RuleBase" id="RU004016"/>
    </source>
</evidence>
<reference evidence="13 14" key="1">
    <citation type="submission" date="2018-05" db="EMBL/GenBank/DDBJ databases">
        <title>Genomic Encyclopedia of Type Strains, Phase IV (KMG-IV): sequencing the most valuable type-strain genomes for metagenomic binning, comparative biology and taxonomic classification.</title>
        <authorList>
            <person name="Goeker M."/>
        </authorList>
    </citation>
    <scope>NUCLEOTIDE SEQUENCE [LARGE SCALE GENOMIC DNA]</scope>
    <source>
        <strain evidence="13 14">DSM 6986</strain>
    </source>
</reference>
<evidence type="ECO:0000256" key="11">
    <source>
        <dbReference type="SAM" id="SignalP"/>
    </source>
</evidence>
<dbReference type="InterPro" id="IPR001967">
    <property type="entry name" value="Peptidase_S11_N"/>
</dbReference>
<dbReference type="InterPro" id="IPR018044">
    <property type="entry name" value="Peptidase_S11"/>
</dbReference>
<evidence type="ECO:0000256" key="7">
    <source>
        <dbReference type="PIRSR" id="PIRSR618044-1"/>
    </source>
</evidence>
<dbReference type="GO" id="GO:0071555">
    <property type="term" value="P:cell wall organization"/>
    <property type="evidence" value="ECO:0007669"/>
    <property type="project" value="UniProtKB-KW"/>
</dbReference>
<feature type="compositionally biased region" description="Low complexity" evidence="10">
    <location>
        <begin position="305"/>
        <end position="314"/>
    </location>
</feature>
<dbReference type="Gene3D" id="3.40.710.10">
    <property type="entry name" value="DD-peptidase/beta-lactamase superfamily"/>
    <property type="match status" value="1"/>
</dbReference>
<dbReference type="STRING" id="1192868.GCA_000304395_02393"/>
<keyword evidence="13" id="KW-0121">Carboxypeptidase</keyword>
<keyword evidence="5" id="KW-0573">Peptidoglycan synthesis</keyword>
<dbReference type="OrthoDB" id="9795979at2"/>
<evidence type="ECO:0000256" key="6">
    <source>
        <dbReference type="ARBA" id="ARBA00023316"/>
    </source>
</evidence>
<comment type="similarity">
    <text evidence="1 9">Belongs to the peptidase S11 family.</text>
</comment>
<keyword evidence="14" id="KW-1185">Reference proteome</keyword>
<dbReference type="Proteomes" id="UP000245396">
    <property type="component" value="Unassembled WGS sequence"/>
</dbReference>
<protein>
    <submittedName>
        <fullName evidence="13">D-alanyl-D-alanine carboxypeptidase</fullName>
    </submittedName>
</protein>
<keyword evidence="3" id="KW-0378">Hydrolase</keyword>
<evidence type="ECO:0000313" key="13">
    <source>
        <dbReference type="EMBL" id="PWJ78404.1"/>
    </source>
</evidence>
<dbReference type="RefSeq" id="WP_109614290.1">
    <property type="nucleotide sequence ID" value="NZ_QGGG01000016.1"/>
</dbReference>
<evidence type="ECO:0000256" key="3">
    <source>
        <dbReference type="ARBA" id="ARBA00022801"/>
    </source>
</evidence>
<feature type="signal peptide" evidence="11">
    <location>
        <begin position="1"/>
        <end position="29"/>
    </location>
</feature>
<feature type="active site" evidence="7">
    <location>
        <position position="135"/>
    </location>
</feature>
<dbReference type="PRINTS" id="PR00725">
    <property type="entry name" value="DADACBPTASE1"/>
</dbReference>
<feature type="chain" id="PRO_5016277325" evidence="11">
    <location>
        <begin position="30"/>
        <end position="339"/>
    </location>
</feature>